<keyword evidence="4" id="KW-0812">Transmembrane</keyword>
<dbReference type="PANTHER" id="PTHR34218:SF5">
    <property type="entry name" value="PENICILLIN ACYLASE FAMILY PROTEIN"/>
    <property type="match status" value="1"/>
</dbReference>
<dbReference type="GO" id="GO:0016787">
    <property type="term" value="F:hydrolase activity"/>
    <property type="evidence" value="ECO:0007669"/>
    <property type="project" value="UniProtKB-KW"/>
</dbReference>
<dbReference type="Gene3D" id="2.30.120.10">
    <property type="match status" value="1"/>
</dbReference>
<keyword evidence="4" id="KW-0472">Membrane</keyword>
<evidence type="ECO:0000256" key="1">
    <source>
        <dbReference type="ARBA" id="ARBA00006586"/>
    </source>
</evidence>
<dbReference type="EMBL" id="CP150496">
    <property type="protein sequence ID" value="WYW55380.1"/>
    <property type="molecule type" value="Genomic_DNA"/>
</dbReference>
<sequence length="793" mass="90608">MKIIKKIAAILIVIVISLGIASWIYFNSLKPTYNGEIQLKNTTKDVAVYFDEIGVPHITAENQKDAYLALGYVHAQDRLWQMELIRRIAAGRLAEIFGEKLIRTDKLFSGLGIEEASEKTIQNLDKNSEAYKMATAYLDGINQYIENGTTPIEYRLVGVKKEKYTLKDMYNVFGYMAFSFAIAHKTDPMLNEIKEKLGSTYFNELIGVEDKNLTLIPNEKNAEITGAFSEAMQNLTAVLPIAPFIGSNSWVIGADKTKNGKVIFANDPHIGYSQPSVWYQAHIKTPNYEMYGFHLALVPFPLLGHNKDYAYGLTMFENDDIDFYVEQNNPENENQYLYKNEVLNYKKIEKRLKVKDAKDSLYTIKVSKHGPLMNGIIDQLQTEKPIAMQWIYTKLENQIMDVAYEISHAKSLLDFKKGASKLHAPGLNMMYGDAKNNIAWFASGKLYNYRDSLYTKTFLNGSSGTDEILNYIDFDDNPQAINPISNYVYSANNQPDSIQNKLYPGYYLVEDRAKRIENLLTPKNDWSKEDVAKMLMDVTSPVIPEISKDLIAALDQRDFSASEKTAVVILKEWQGNFDKEEVAPTIYNRFIYEFQKNTFADEMQKGYFQFINTPFVEKVLPVQAKRENSVWWDNVNTVNKIETKQEIVTTSFKKAFQFLENQLGANVAGWKWERVLTVEHKHAVGEVALLRKYFNVGPFTTNGGDQVINNQIYDIDSTGYYKVKAGPSTRRVVDFSDVENSLSIIPTGQSGRVFSKHYKDQAQKYLNGEYVKMMLNQTEIKNSKNLLILKAQK</sequence>
<dbReference type="RefSeq" id="WP_340932844.1">
    <property type="nucleotide sequence ID" value="NZ_CP150496.1"/>
</dbReference>
<dbReference type="Proteomes" id="UP001491088">
    <property type="component" value="Chromosome"/>
</dbReference>
<keyword evidence="4" id="KW-1133">Transmembrane helix</keyword>
<dbReference type="Gene3D" id="1.10.439.10">
    <property type="entry name" value="Penicillin Amidohydrolase, domain 1"/>
    <property type="match status" value="1"/>
</dbReference>
<keyword evidence="3" id="KW-0865">Zymogen</keyword>
<reference evidence="5 6" key="1">
    <citation type="submission" date="2024-03" db="EMBL/GenBank/DDBJ databases">
        <authorList>
            <person name="Cao K."/>
        </authorList>
    </citation>
    <scope>NUCLEOTIDE SEQUENCE [LARGE SCALE GENOMIC DNA]</scope>
    <source>
        <strain evidence="5 6">MCCC 1K00696</strain>
    </source>
</reference>
<comment type="similarity">
    <text evidence="1">Belongs to the peptidase S45 family.</text>
</comment>
<dbReference type="Pfam" id="PF01804">
    <property type="entry name" value="Penicil_amidase"/>
    <property type="match status" value="1"/>
</dbReference>
<dbReference type="InterPro" id="IPR002692">
    <property type="entry name" value="S45"/>
</dbReference>
<dbReference type="PIRSF" id="PIRSF001227">
    <property type="entry name" value="Pen_acylase"/>
    <property type="match status" value="1"/>
</dbReference>
<dbReference type="PANTHER" id="PTHR34218">
    <property type="entry name" value="PEPTIDASE S45 PENICILLIN AMIDASE"/>
    <property type="match status" value="1"/>
</dbReference>
<name>A0ABZ2TQG5_9FLAO</name>
<keyword evidence="2 5" id="KW-0378">Hydrolase</keyword>
<dbReference type="InterPro" id="IPR043146">
    <property type="entry name" value="Penicillin_amidase_N_B-knob"/>
</dbReference>
<organism evidence="5 6">
    <name type="scientific">Polaribacter marinaquae</name>
    <dbReference type="NCBI Taxonomy" id="1642819"/>
    <lineage>
        <taxon>Bacteria</taxon>
        <taxon>Pseudomonadati</taxon>
        <taxon>Bacteroidota</taxon>
        <taxon>Flavobacteriia</taxon>
        <taxon>Flavobacteriales</taxon>
        <taxon>Flavobacteriaceae</taxon>
    </lineage>
</organism>
<dbReference type="InterPro" id="IPR014395">
    <property type="entry name" value="Pen/GL7ACA/AHL_acylase"/>
</dbReference>
<dbReference type="Gene3D" id="3.60.20.10">
    <property type="entry name" value="Glutamine Phosphoribosylpyrophosphate, subunit 1, domain 1"/>
    <property type="match status" value="1"/>
</dbReference>
<dbReference type="InterPro" id="IPR043147">
    <property type="entry name" value="Penicillin_amidase_A-knob"/>
</dbReference>
<evidence type="ECO:0000256" key="3">
    <source>
        <dbReference type="ARBA" id="ARBA00023145"/>
    </source>
</evidence>
<evidence type="ECO:0000313" key="6">
    <source>
        <dbReference type="Proteomes" id="UP001491088"/>
    </source>
</evidence>
<evidence type="ECO:0000313" key="5">
    <source>
        <dbReference type="EMBL" id="WYW55380.1"/>
    </source>
</evidence>
<dbReference type="SUPFAM" id="SSF56235">
    <property type="entry name" value="N-terminal nucleophile aminohydrolases (Ntn hydrolases)"/>
    <property type="match status" value="1"/>
</dbReference>
<accession>A0ABZ2TQG5</accession>
<dbReference type="EC" id="3.5.1.-" evidence="5"/>
<dbReference type="Gene3D" id="1.10.1400.10">
    <property type="match status" value="1"/>
</dbReference>
<gene>
    <name evidence="5" type="ORF">WG950_12685</name>
</gene>
<evidence type="ECO:0000256" key="2">
    <source>
        <dbReference type="ARBA" id="ARBA00022801"/>
    </source>
</evidence>
<dbReference type="InterPro" id="IPR023343">
    <property type="entry name" value="Penicillin_amidase_dom1"/>
</dbReference>
<proteinExistence type="inferred from homology"/>
<evidence type="ECO:0000256" key="4">
    <source>
        <dbReference type="SAM" id="Phobius"/>
    </source>
</evidence>
<dbReference type="InterPro" id="IPR029055">
    <property type="entry name" value="Ntn_hydrolases_N"/>
</dbReference>
<dbReference type="CDD" id="cd03747">
    <property type="entry name" value="Ntn_PGA_like"/>
    <property type="match status" value="1"/>
</dbReference>
<keyword evidence="6" id="KW-1185">Reference proteome</keyword>
<feature type="transmembrane region" description="Helical" evidence="4">
    <location>
        <begin position="7"/>
        <end position="26"/>
    </location>
</feature>
<protein>
    <submittedName>
        <fullName evidence="5">Penicillin acylase family protein</fullName>
        <ecNumber evidence="5">3.5.1.-</ecNumber>
    </submittedName>
</protein>